<reference evidence="11" key="1">
    <citation type="submission" date="2020-01" db="EMBL/GenBank/DDBJ databases">
        <title>Genome Sequencing of Three Apophysomyces-Like Fungal Strains Confirms a Novel Fungal Genus in the Mucoromycota with divergent Burkholderia-like Endosymbiotic Bacteria.</title>
        <authorList>
            <person name="Stajich J.E."/>
            <person name="Macias A.M."/>
            <person name="Carter-House D."/>
            <person name="Lovett B."/>
            <person name="Kasson L.R."/>
            <person name="Berry K."/>
            <person name="Grigoriev I."/>
            <person name="Chang Y."/>
            <person name="Spatafora J."/>
            <person name="Kasson M.T."/>
        </authorList>
    </citation>
    <scope>NUCLEOTIDE SEQUENCE</scope>
    <source>
        <strain evidence="11">NRRL A-21654</strain>
    </source>
</reference>
<dbReference type="SUPFAM" id="SSF103506">
    <property type="entry name" value="Mitochondrial carrier"/>
    <property type="match status" value="1"/>
</dbReference>
<dbReference type="Proteomes" id="UP000605846">
    <property type="component" value="Unassembled WGS sequence"/>
</dbReference>
<keyword evidence="5" id="KW-0677">Repeat</keyword>
<evidence type="ECO:0000256" key="5">
    <source>
        <dbReference type="ARBA" id="ARBA00022737"/>
    </source>
</evidence>
<dbReference type="OrthoDB" id="14252at2759"/>
<dbReference type="InterPro" id="IPR018108">
    <property type="entry name" value="MCP_transmembrane"/>
</dbReference>
<evidence type="ECO:0000313" key="11">
    <source>
        <dbReference type="EMBL" id="KAF7727807.1"/>
    </source>
</evidence>
<keyword evidence="3 10" id="KW-0813">Transport</keyword>
<dbReference type="PANTHER" id="PTHR45624:SF45">
    <property type="entry name" value="MITOCHONDRIAL CARRIER"/>
    <property type="match status" value="1"/>
</dbReference>
<dbReference type="GO" id="GO:0000064">
    <property type="term" value="F:L-ornithine transmembrane transporter activity"/>
    <property type="evidence" value="ECO:0007669"/>
    <property type="project" value="TreeGrafter"/>
</dbReference>
<dbReference type="PROSITE" id="PS50920">
    <property type="entry name" value="SOLCAR"/>
    <property type="match status" value="3"/>
</dbReference>
<dbReference type="Gene3D" id="1.50.40.10">
    <property type="entry name" value="Mitochondrial carrier domain"/>
    <property type="match status" value="1"/>
</dbReference>
<dbReference type="EMBL" id="JABAYA010000049">
    <property type="protein sequence ID" value="KAF7727807.1"/>
    <property type="molecule type" value="Genomic_DNA"/>
</dbReference>
<dbReference type="PANTHER" id="PTHR45624">
    <property type="entry name" value="MITOCHONDRIAL BASIC AMINO ACIDS TRANSPORTER-RELATED"/>
    <property type="match status" value="1"/>
</dbReference>
<gene>
    <name evidence="11" type="ORF">EC973_007038</name>
</gene>
<evidence type="ECO:0000256" key="7">
    <source>
        <dbReference type="ARBA" id="ARBA00023128"/>
    </source>
</evidence>
<dbReference type="GO" id="GO:0031966">
    <property type="term" value="C:mitochondrial membrane"/>
    <property type="evidence" value="ECO:0007669"/>
    <property type="project" value="UniProtKB-SubCell"/>
</dbReference>
<keyword evidence="7" id="KW-0496">Mitochondrion</keyword>
<comment type="subcellular location">
    <subcellularLocation>
        <location evidence="1">Mitochondrion membrane</location>
        <topology evidence="1">Multi-pass membrane protein</topology>
    </subcellularLocation>
</comment>
<keyword evidence="8 9" id="KW-0472">Membrane</keyword>
<feature type="repeat" description="Solcar" evidence="9">
    <location>
        <begin position="14"/>
        <end position="98"/>
    </location>
</feature>
<organism evidence="11 12">
    <name type="scientific">Apophysomyces ossiformis</name>
    <dbReference type="NCBI Taxonomy" id="679940"/>
    <lineage>
        <taxon>Eukaryota</taxon>
        <taxon>Fungi</taxon>
        <taxon>Fungi incertae sedis</taxon>
        <taxon>Mucoromycota</taxon>
        <taxon>Mucoromycotina</taxon>
        <taxon>Mucoromycetes</taxon>
        <taxon>Mucorales</taxon>
        <taxon>Mucorineae</taxon>
        <taxon>Mucoraceae</taxon>
        <taxon>Apophysomyces</taxon>
    </lineage>
</organism>
<keyword evidence="6" id="KW-1133">Transmembrane helix</keyword>
<evidence type="ECO:0008006" key="13">
    <source>
        <dbReference type="Google" id="ProtNLM"/>
    </source>
</evidence>
<proteinExistence type="inferred from homology"/>
<name>A0A8H7BQB2_9FUNG</name>
<keyword evidence="4 9" id="KW-0812">Transmembrane</keyword>
<evidence type="ECO:0000256" key="2">
    <source>
        <dbReference type="ARBA" id="ARBA00006375"/>
    </source>
</evidence>
<dbReference type="AlphaFoldDB" id="A0A8H7BQB2"/>
<evidence type="ECO:0000256" key="9">
    <source>
        <dbReference type="PROSITE-ProRule" id="PRU00282"/>
    </source>
</evidence>
<protein>
    <recommendedName>
        <fullName evidence="13">Mitochondrial carrier</fullName>
    </recommendedName>
</protein>
<feature type="repeat" description="Solcar" evidence="9">
    <location>
        <begin position="107"/>
        <end position="199"/>
    </location>
</feature>
<evidence type="ECO:0000256" key="1">
    <source>
        <dbReference type="ARBA" id="ARBA00004225"/>
    </source>
</evidence>
<evidence type="ECO:0000256" key="6">
    <source>
        <dbReference type="ARBA" id="ARBA00022989"/>
    </source>
</evidence>
<evidence type="ECO:0000256" key="3">
    <source>
        <dbReference type="ARBA" id="ARBA00022448"/>
    </source>
</evidence>
<dbReference type="InterPro" id="IPR050567">
    <property type="entry name" value="Mitochondrial_Carrier"/>
</dbReference>
<evidence type="ECO:0000313" key="12">
    <source>
        <dbReference type="Proteomes" id="UP000605846"/>
    </source>
</evidence>
<sequence length="300" mass="31952">MSAEPTDVAVHSTASTSADFIAGNIGGMANVIVGQPLDTIKVRLQLDTGRFKGAWDCARQTVQNEGFLALYKGMASPLVGIGAVNALLFAANSRFKKAMQDHPDQVLPIGQIAAAGAGAGAVNSILASPVELLKIKMQAQFGKPGGQSRYFTGPVDCAKYLIQQHGIGHGLLRGMWATVVREIPAYAGFYSGFEITKRQLVTPGKEANVLQLMLSGAVGGIGYWICCYPLDVVKSIVQNQHEPPQGLYVTRVLKQIYAKDGIQGWFRGIAPTILRSIPAAAATFTAYELSMRALQTGGWA</sequence>
<evidence type="ECO:0000256" key="10">
    <source>
        <dbReference type="RuleBase" id="RU000488"/>
    </source>
</evidence>
<dbReference type="Pfam" id="PF00153">
    <property type="entry name" value="Mito_carr"/>
    <property type="match status" value="3"/>
</dbReference>
<evidence type="ECO:0000256" key="8">
    <source>
        <dbReference type="ARBA" id="ARBA00023136"/>
    </source>
</evidence>
<comment type="caution">
    <text evidence="11">The sequence shown here is derived from an EMBL/GenBank/DDBJ whole genome shotgun (WGS) entry which is preliminary data.</text>
</comment>
<keyword evidence="12" id="KW-1185">Reference proteome</keyword>
<evidence type="ECO:0000256" key="4">
    <source>
        <dbReference type="ARBA" id="ARBA00022692"/>
    </source>
</evidence>
<accession>A0A8H7BQB2</accession>
<dbReference type="GO" id="GO:1990575">
    <property type="term" value="P:mitochondrial L-ornithine transmembrane transport"/>
    <property type="evidence" value="ECO:0007669"/>
    <property type="project" value="TreeGrafter"/>
</dbReference>
<feature type="repeat" description="Solcar" evidence="9">
    <location>
        <begin position="207"/>
        <end position="293"/>
    </location>
</feature>
<dbReference type="InterPro" id="IPR023395">
    <property type="entry name" value="MCP_dom_sf"/>
</dbReference>
<comment type="similarity">
    <text evidence="2 10">Belongs to the mitochondrial carrier (TC 2.A.29) family.</text>
</comment>